<dbReference type="EMBL" id="BAABGT010000031">
    <property type="protein sequence ID" value="GAA4545413.1"/>
    <property type="molecule type" value="Genomic_DNA"/>
</dbReference>
<dbReference type="InterPro" id="IPR011964">
    <property type="entry name" value="YVTN_b-propeller_repeat"/>
</dbReference>
<sequence length="790" mass="81397">MEQVGHYRIEELLGVGGMGEVYRAYDTQRDRMVALKLLPEGLAKDPEFLRRFKRESHVAARLREPHVIPIHDYGELDGRLFIDMRLVDGENVRTRLERLGPMHPEDAVAVVGQVAEALEAAHADGLVHRDIKPSNVLVTPGGFVYVVDFGIARTIGTARTSVTLTGVTVGTLDYMAPERFTNKAVDGRTDVYSLACLLFECLTATGPFPGDDLPSLMFNHLYTDPPRVTDARPELPAALDDVVAQGMAKSLDGRFPTPTALAAAAKESLRSGAVARPRSSDRTVPSVVAPPPSAPENTVPALVPTALPPTVEPVVPEAALAGSGVAESPVTDAAPSPSSAEPTGPAVSEGSAAPVGGGVSTDGSGAAPDPDATVRLTAGAPPEDPDRTVIIGAGTPPPPLNAPKSGRGRRIALIGTPILAAIIAAVVVLVVVRPLGNSAAPAAPAAPAAAAEHDHGAAAPAAAGAVPAVAQNPAVPAAGQTGAAIAPAIAVPTVNGTIPVGSTPGFLEVAPNGRFAYIANRDAGVVTVLDTKINQVTATILIPSGPPQFVSFSPDGSRAYVSIYNKDKTVNRVSVLDTASNTVLTTIPVGTRPFASATTPDGRLLYVPSHDDGQLDVIDTTTDQLVTKVDVPKNPHWVVFGKDGKTLYTANHESNVVSVLDVATNAVRTTIPVGASPHSTALSPDGSRLAVVNFDSSTVSVIDTATNTVTATVPVGLKPQDIAFTADGRYLYTANVDGNSVSVIDTTTSRVTATIPAPSPTSVSMLPNGRQAYVTLLNAGEVMVLDTTAG</sequence>
<feature type="domain" description="Protein kinase" evidence="6">
    <location>
        <begin position="7"/>
        <end position="269"/>
    </location>
</feature>
<gene>
    <name evidence="7" type="ORF">GCM10023175_25160</name>
</gene>
<feature type="region of interest" description="Disordered" evidence="4">
    <location>
        <begin position="322"/>
        <end position="405"/>
    </location>
</feature>
<comment type="caution">
    <text evidence="7">The sequence shown here is derived from an EMBL/GenBank/DDBJ whole genome shotgun (WGS) entry which is preliminary data.</text>
</comment>
<dbReference type="PROSITE" id="PS00107">
    <property type="entry name" value="PROTEIN_KINASE_ATP"/>
    <property type="match status" value="1"/>
</dbReference>
<keyword evidence="5" id="KW-0812">Transmembrane</keyword>
<dbReference type="Proteomes" id="UP001501598">
    <property type="component" value="Unassembled WGS sequence"/>
</dbReference>
<dbReference type="PANTHER" id="PTHR47197:SF3">
    <property type="entry name" value="DIHYDRO-HEME D1 DEHYDROGENASE"/>
    <property type="match status" value="1"/>
</dbReference>
<dbReference type="PROSITE" id="PS50011">
    <property type="entry name" value="PROTEIN_KINASE_DOM"/>
    <property type="match status" value="1"/>
</dbReference>
<dbReference type="InterPro" id="IPR015943">
    <property type="entry name" value="WD40/YVTN_repeat-like_dom_sf"/>
</dbReference>
<dbReference type="NCBIfam" id="TIGR02276">
    <property type="entry name" value="beta_rpt_yvtn"/>
    <property type="match status" value="4"/>
</dbReference>
<evidence type="ECO:0000313" key="7">
    <source>
        <dbReference type="EMBL" id="GAA4545413.1"/>
    </source>
</evidence>
<dbReference type="Gene3D" id="2.130.10.10">
    <property type="entry name" value="YVTN repeat-like/Quinoprotein amine dehydrogenase"/>
    <property type="match status" value="3"/>
</dbReference>
<dbReference type="CDD" id="cd14014">
    <property type="entry name" value="STKc_PknB_like"/>
    <property type="match status" value="1"/>
</dbReference>
<evidence type="ECO:0000256" key="1">
    <source>
        <dbReference type="ARBA" id="ARBA00022741"/>
    </source>
</evidence>
<dbReference type="InterPro" id="IPR011009">
    <property type="entry name" value="Kinase-like_dom_sf"/>
</dbReference>
<feature type="binding site" evidence="3">
    <location>
        <position position="36"/>
    </location>
    <ligand>
        <name>ATP</name>
        <dbReference type="ChEBI" id="CHEBI:30616"/>
    </ligand>
</feature>
<keyword evidence="8" id="KW-1185">Reference proteome</keyword>
<organism evidence="7 8">
    <name type="scientific">Pseudonocardia xishanensis</name>
    <dbReference type="NCBI Taxonomy" id="630995"/>
    <lineage>
        <taxon>Bacteria</taxon>
        <taxon>Bacillati</taxon>
        <taxon>Actinomycetota</taxon>
        <taxon>Actinomycetes</taxon>
        <taxon>Pseudonocardiales</taxon>
        <taxon>Pseudonocardiaceae</taxon>
        <taxon>Pseudonocardia</taxon>
    </lineage>
</organism>
<dbReference type="SUPFAM" id="SSF51004">
    <property type="entry name" value="C-terminal (heme d1) domain of cytochrome cd1-nitrite reductase"/>
    <property type="match status" value="1"/>
</dbReference>
<keyword evidence="1 3" id="KW-0547">Nucleotide-binding</keyword>
<keyword evidence="2 3" id="KW-0067">ATP-binding</keyword>
<dbReference type="InterPro" id="IPR000719">
    <property type="entry name" value="Prot_kinase_dom"/>
</dbReference>
<evidence type="ECO:0000256" key="4">
    <source>
        <dbReference type="SAM" id="MobiDB-lite"/>
    </source>
</evidence>
<dbReference type="InterPro" id="IPR017441">
    <property type="entry name" value="Protein_kinase_ATP_BS"/>
</dbReference>
<evidence type="ECO:0000256" key="2">
    <source>
        <dbReference type="ARBA" id="ARBA00022840"/>
    </source>
</evidence>
<evidence type="ECO:0000259" key="6">
    <source>
        <dbReference type="PROSITE" id="PS50011"/>
    </source>
</evidence>
<dbReference type="Gene3D" id="1.10.510.10">
    <property type="entry name" value="Transferase(Phosphotransferase) domain 1"/>
    <property type="match status" value="1"/>
</dbReference>
<dbReference type="Pfam" id="PF10282">
    <property type="entry name" value="Lactonase"/>
    <property type="match status" value="1"/>
</dbReference>
<keyword evidence="5" id="KW-1133">Transmembrane helix</keyword>
<evidence type="ECO:0000313" key="8">
    <source>
        <dbReference type="Proteomes" id="UP001501598"/>
    </source>
</evidence>
<accession>A0ABP8RQQ1</accession>
<protein>
    <recommendedName>
        <fullName evidence="6">Protein kinase domain-containing protein</fullName>
    </recommendedName>
</protein>
<reference evidence="8" key="1">
    <citation type="journal article" date="2019" name="Int. J. Syst. Evol. Microbiol.">
        <title>The Global Catalogue of Microorganisms (GCM) 10K type strain sequencing project: providing services to taxonomists for standard genome sequencing and annotation.</title>
        <authorList>
            <consortium name="The Broad Institute Genomics Platform"/>
            <consortium name="The Broad Institute Genome Sequencing Center for Infectious Disease"/>
            <person name="Wu L."/>
            <person name="Ma J."/>
        </authorList>
    </citation>
    <scope>NUCLEOTIDE SEQUENCE [LARGE SCALE GENOMIC DNA]</scope>
    <source>
        <strain evidence="8">JCM 17906</strain>
    </source>
</reference>
<keyword evidence="5" id="KW-0472">Membrane</keyword>
<dbReference type="RefSeq" id="WP_345416402.1">
    <property type="nucleotide sequence ID" value="NZ_BAABGT010000031.1"/>
</dbReference>
<dbReference type="InterPro" id="IPR011048">
    <property type="entry name" value="Haem_d1_sf"/>
</dbReference>
<dbReference type="SMART" id="SM00220">
    <property type="entry name" value="S_TKc"/>
    <property type="match status" value="1"/>
</dbReference>
<dbReference type="InterPro" id="IPR051200">
    <property type="entry name" value="Host-pathogen_enzymatic-act"/>
</dbReference>
<dbReference type="InterPro" id="IPR008271">
    <property type="entry name" value="Ser/Thr_kinase_AS"/>
</dbReference>
<name>A0ABP8RQQ1_9PSEU</name>
<dbReference type="SUPFAM" id="SSF56112">
    <property type="entry name" value="Protein kinase-like (PK-like)"/>
    <property type="match status" value="1"/>
</dbReference>
<evidence type="ECO:0000256" key="5">
    <source>
        <dbReference type="SAM" id="Phobius"/>
    </source>
</evidence>
<feature type="region of interest" description="Disordered" evidence="4">
    <location>
        <begin position="269"/>
        <end position="304"/>
    </location>
</feature>
<proteinExistence type="predicted"/>
<feature type="transmembrane region" description="Helical" evidence="5">
    <location>
        <begin position="411"/>
        <end position="432"/>
    </location>
</feature>
<dbReference type="Pfam" id="PF00069">
    <property type="entry name" value="Pkinase"/>
    <property type="match status" value="1"/>
</dbReference>
<dbReference type="InterPro" id="IPR019405">
    <property type="entry name" value="Lactonase_7-beta_prop"/>
</dbReference>
<evidence type="ECO:0000256" key="3">
    <source>
        <dbReference type="PROSITE-ProRule" id="PRU10141"/>
    </source>
</evidence>
<dbReference type="PANTHER" id="PTHR47197">
    <property type="entry name" value="PROTEIN NIRF"/>
    <property type="match status" value="1"/>
</dbReference>
<dbReference type="PROSITE" id="PS00108">
    <property type="entry name" value="PROTEIN_KINASE_ST"/>
    <property type="match status" value="1"/>
</dbReference>
<dbReference type="Gene3D" id="3.30.200.20">
    <property type="entry name" value="Phosphorylase Kinase, domain 1"/>
    <property type="match status" value="1"/>
</dbReference>